<dbReference type="RefSeq" id="WP_188532657.1">
    <property type="nucleotide sequence ID" value="NZ_BMGR01000014.1"/>
</dbReference>
<comment type="caution">
    <text evidence="1">The sequence shown here is derived from an EMBL/GenBank/DDBJ whole genome shotgun (WGS) entry which is preliminary data.</text>
</comment>
<sequence length="132" mass="15049">MFEAISSLIYQEDWKMQCWRERYGSRRFWIVLGPQEGVVDQIRDISTGPDIPSIELASFFYVVGSWLPVINKDSFEEALTALNEKLLPIYKNGVWQSAVHDALARIIEVSDNSYGLARAVRENDDALLAPNL</sequence>
<accession>A0A917LF97</accession>
<dbReference type="Proteomes" id="UP000644756">
    <property type="component" value="Unassembled WGS sequence"/>
</dbReference>
<evidence type="ECO:0000313" key="2">
    <source>
        <dbReference type="Proteomes" id="UP000644756"/>
    </source>
</evidence>
<reference evidence="1" key="2">
    <citation type="submission" date="2020-09" db="EMBL/GenBank/DDBJ databases">
        <authorList>
            <person name="Sun Q."/>
            <person name="Zhou Y."/>
        </authorList>
    </citation>
    <scope>NUCLEOTIDE SEQUENCE</scope>
    <source>
        <strain evidence="1">CGMCC 1.12987</strain>
    </source>
</reference>
<evidence type="ECO:0000313" key="1">
    <source>
        <dbReference type="EMBL" id="GGG17575.1"/>
    </source>
</evidence>
<name>A0A917LF97_9BACL</name>
<protein>
    <submittedName>
        <fullName evidence="1">Uncharacterized protein</fullName>
    </submittedName>
</protein>
<organism evidence="1 2">
    <name type="scientific">Paenibacillus abyssi</name>
    <dbReference type="NCBI Taxonomy" id="1340531"/>
    <lineage>
        <taxon>Bacteria</taxon>
        <taxon>Bacillati</taxon>
        <taxon>Bacillota</taxon>
        <taxon>Bacilli</taxon>
        <taxon>Bacillales</taxon>
        <taxon>Paenibacillaceae</taxon>
        <taxon>Paenibacillus</taxon>
    </lineage>
</organism>
<gene>
    <name evidence="1" type="ORF">GCM10010916_38010</name>
</gene>
<dbReference type="EMBL" id="BMGR01000014">
    <property type="protein sequence ID" value="GGG17575.1"/>
    <property type="molecule type" value="Genomic_DNA"/>
</dbReference>
<dbReference type="AlphaFoldDB" id="A0A917LF97"/>
<reference evidence="1" key="1">
    <citation type="journal article" date="2014" name="Int. J. Syst. Evol. Microbiol.">
        <title>Complete genome sequence of Corynebacterium casei LMG S-19264T (=DSM 44701T), isolated from a smear-ripened cheese.</title>
        <authorList>
            <consortium name="US DOE Joint Genome Institute (JGI-PGF)"/>
            <person name="Walter F."/>
            <person name="Albersmeier A."/>
            <person name="Kalinowski J."/>
            <person name="Ruckert C."/>
        </authorList>
    </citation>
    <scope>NUCLEOTIDE SEQUENCE</scope>
    <source>
        <strain evidence="1">CGMCC 1.12987</strain>
    </source>
</reference>
<keyword evidence="2" id="KW-1185">Reference proteome</keyword>
<proteinExistence type="predicted"/>